<dbReference type="Pfam" id="PF04542">
    <property type="entry name" value="Sigma70_r2"/>
    <property type="match status" value="1"/>
</dbReference>
<dbReference type="InterPro" id="IPR036388">
    <property type="entry name" value="WH-like_DNA-bd_sf"/>
</dbReference>
<dbReference type="Gene3D" id="1.10.1740.10">
    <property type="match status" value="1"/>
</dbReference>
<dbReference type="InterPro" id="IPR014284">
    <property type="entry name" value="RNA_pol_sigma-70_dom"/>
</dbReference>
<dbReference type="InterPro" id="IPR007627">
    <property type="entry name" value="RNA_pol_sigma70_r2"/>
</dbReference>
<keyword evidence="5" id="KW-0804">Transcription</keyword>
<evidence type="ECO:0000256" key="4">
    <source>
        <dbReference type="ARBA" id="ARBA00023125"/>
    </source>
</evidence>
<dbReference type="Gene3D" id="1.10.10.10">
    <property type="entry name" value="Winged helix-like DNA-binding domain superfamily/Winged helix DNA-binding domain"/>
    <property type="match status" value="1"/>
</dbReference>
<dbReference type="InterPro" id="IPR013325">
    <property type="entry name" value="RNA_pol_sigma_r2"/>
</dbReference>
<evidence type="ECO:0000313" key="8">
    <source>
        <dbReference type="Proteomes" id="UP001193081"/>
    </source>
</evidence>
<gene>
    <name evidence="7" type="ORF">EYB53_001790</name>
</gene>
<dbReference type="PANTHER" id="PTHR43133">
    <property type="entry name" value="RNA POLYMERASE ECF-TYPE SIGMA FACTO"/>
    <property type="match status" value="1"/>
</dbReference>
<keyword evidence="2" id="KW-0805">Transcription regulation</keyword>
<dbReference type="SUPFAM" id="SSF88946">
    <property type="entry name" value="Sigma2 domain of RNA polymerase sigma factors"/>
    <property type="match status" value="1"/>
</dbReference>
<dbReference type="InterPro" id="IPR039425">
    <property type="entry name" value="RNA_pol_sigma-70-like"/>
</dbReference>
<name>A0ABS4D4S1_9CHLR</name>
<evidence type="ECO:0000256" key="3">
    <source>
        <dbReference type="ARBA" id="ARBA00023082"/>
    </source>
</evidence>
<evidence type="ECO:0000256" key="5">
    <source>
        <dbReference type="ARBA" id="ARBA00023163"/>
    </source>
</evidence>
<dbReference type="InterPro" id="IPR013324">
    <property type="entry name" value="RNA_pol_sigma_r3/r4-like"/>
</dbReference>
<keyword evidence="4" id="KW-0238">DNA-binding</keyword>
<dbReference type="EMBL" id="SIJK02000002">
    <property type="protein sequence ID" value="MBP1464429.1"/>
    <property type="molecule type" value="Genomic_DNA"/>
</dbReference>
<keyword evidence="3" id="KW-0731">Sigma factor</keyword>
<accession>A0ABS4D4S1</accession>
<dbReference type="RefSeq" id="WP_167857203.1">
    <property type="nucleotide sequence ID" value="NZ_SIJK02000002.1"/>
</dbReference>
<evidence type="ECO:0000313" key="7">
    <source>
        <dbReference type="EMBL" id="MBP1464429.1"/>
    </source>
</evidence>
<comment type="similarity">
    <text evidence="1">Belongs to the sigma-70 factor family. ECF subfamily.</text>
</comment>
<evidence type="ECO:0000256" key="1">
    <source>
        <dbReference type="ARBA" id="ARBA00010641"/>
    </source>
</evidence>
<sequence length="262" mass="29857">MAYQHPSVDQMTLLNMIAQCNAEFGWDLRASELERYAQSLVRCLPENVDHAKLELMVLNYHLYHQQVAALQNRSHPDHDQLWATWLQEVVQFITRGKMASLGDHALDADDLAQAALCEMSRSLKNFQYRSSLKTWVHTVVVQTIRRTLRDLCAKKRPRGVASLDEMAEEALVICDACEPAEEACGEALIALVCDLLERVKDQRTARIFYLAVVDDLSTEQIGKIVHLHQSRVRALLMQARTLLKARPEIQAWLADHESSPFV</sequence>
<evidence type="ECO:0000259" key="6">
    <source>
        <dbReference type="Pfam" id="PF04542"/>
    </source>
</evidence>
<dbReference type="SUPFAM" id="SSF88659">
    <property type="entry name" value="Sigma3 and sigma4 domains of RNA polymerase sigma factors"/>
    <property type="match status" value="1"/>
</dbReference>
<organism evidence="7 8">
    <name type="scientific">Candidatus Chloroploca mongolica</name>
    <dbReference type="NCBI Taxonomy" id="2528176"/>
    <lineage>
        <taxon>Bacteria</taxon>
        <taxon>Bacillati</taxon>
        <taxon>Chloroflexota</taxon>
        <taxon>Chloroflexia</taxon>
        <taxon>Chloroflexales</taxon>
        <taxon>Chloroflexineae</taxon>
        <taxon>Oscillochloridaceae</taxon>
        <taxon>Candidatus Chloroploca</taxon>
    </lineage>
</organism>
<feature type="domain" description="RNA polymerase sigma-70 region 2" evidence="6">
    <location>
        <begin position="101"/>
        <end position="150"/>
    </location>
</feature>
<dbReference type="PANTHER" id="PTHR43133:SF8">
    <property type="entry name" value="RNA POLYMERASE SIGMA FACTOR HI_1459-RELATED"/>
    <property type="match status" value="1"/>
</dbReference>
<dbReference type="Proteomes" id="UP001193081">
    <property type="component" value="Unassembled WGS sequence"/>
</dbReference>
<protein>
    <submittedName>
        <fullName evidence="7">Sigma-70 family RNA polymerase sigma factor</fullName>
    </submittedName>
</protein>
<comment type="caution">
    <text evidence="7">The sequence shown here is derived from an EMBL/GenBank/DDBJ whole genome shotgun (WGS) entry which is preliminary data.</text>
</comment>
<proteinExistence type="inferred from homology"/>
<reference evidence="7 8" key="1">
    <citation type="submission" date="2021-03" db="EMBL/GenBank/DDBJ databases">
        <authorList>
            <person name="Grouzdev D.S."/>
        </authorList>
    </citation>
    <scope>NUCLEOTIDE SEQUENCE [LARGE SCALE GENOMIC DNA]</scope>
    <source>
        <strain evidence="7 8">M50-1</strain>
    </source>
</reference>
<dbReference type="NCBIfam" id="TIGR02937">
    <property type="entry name" value="sigma70-ECF"/>
    <property type="match status" value="1"/>
</dbReference>
<keyword evidence="8" id="KW-1185">Reference proteome</keyword>
<evidence type="ECO:0000256" key="2">
    <source>
        <dbReference type="ARBA" id="ARBA00023015"/>
    </source>
</evidence>